<name>A0A814DZP6_9BILA</name>
<accession>A0A814DZP6</accession>
<feature type="signal peptide" evidence="1">
    <location>
        <begin position="1"/>
        <end position="21"/>
    </location>
</feature>
<organism evidence="2 3">
    <name type="scientific">Rotaria sordida</name>
    <dbReference type="NCBI Taxonomy" id="392033"/>
    <lineage>
        <taxon>Eukaryota</taxon>
        <taxon>Metazoa</taxon>
        <taxon>Spiralia</taxon>
        <taxon>Gnathifera</taxon>
        <taxon>Rotifera</taxon>
        <taxon>Eurotatoria</taxon>
        <taxon>Bdelloidea</taxon>
        <taxon>Philodinida</taxon>
        <taxon>Philodinidae</taxon>
        <taxon>Rotaria</taxon>
    </lineage>
</organism>
<evidence type="ECO:0000313" key="2">
    <source>
        <dbReference type="EMBL" id="CAF0960404.1"/>
    </source>
</evidence>
<dbReference type="AlphaFoldDB" id="A0A814DZP6"/>
<comment type="caution">
    <text evidence="2">The sequence shown here is derived from an EMBL/GenBank/DDBJ whole genome shotgun (WGS) entry which is preliminary data.</text>
</comment>
<proteinExistence type="predicted"/>
<feature type="chain" id="PRO_5032846271" evidence="1">
    <location>
        <begin position="22"/>
        <end position="394"/>
    </location>
</feature>
<evidence type="ECO:0000256" key="1">
    <source>
        <dbReference type="SAM" id="SignalP"/>
    </source>
</evidence>
<reference evidence="2" key="1">
    <citation type="submission" date="2021-02" db="EMBL/GenBank/DDBJ databases">
        <authorList>
            <person name="Nowell W R."/>
        </authorList>
    </citation>
    <scope>NUCLEOTIDE SEQUENCE</scope>
</reference>
<protein>
    <submittedName>
        <fullName evidence="2">Uncharacterized protein</fullName>
    </submittedName>
</protein>
<keyword evidence="1" id="KW-0732">Signal</keyword>
<sequence>MINILIVLTFSILLLTKTVLCDGFFYMQRIPSSCMKTTLNLSTNGSVSNNCLTFDWSQISNLTTNYTTYIDSDTNQMYYAQIGALTVLGNIDNYNLNYECPPIGYNGVGSGCQTLPNTQLVVLYVSALDYKLYAIDIILSGAPFPVPENLIDNQPPFGKAHHQFTMGIPLQSTGYFQICKNKDSNKCPNKNLDEHKLPYPLPSNYGYGIFGIQALDFVTDSTWIMDDLNKLLIVTAGTDYYYFNATGFFMYDSVTKTCTWSKSCDYICEVYNYNSRFLDFGGEWIITKKWGIKDMQPLAVEAWIGNAIDAAGIFPVILYTDKKTGHYLGLDKLDSMPMPKMGATYWYTDHGKTTARTSIKTYHPNVVEVGCTKDITEWMGVGDNDDIGLGFDCV</sequence>
<dbReference type="Proteomes" id="UP000663870">
    <property type="component" value="Unassembled WGS sequence"/>
</dbReference>
<dbReference type="EMBL" id="CAJNOL010000247">
    <property type="protein sequence ID" value="CAF0960404.1"/>
    <property type="molecule type" value="Genomic_DNA"/>
</dbReference>
<keyword evidence="3" id="KW-1185">Reference proteome</keyword>
<evidence type="ECO:0000313" key="3">
    <source>
        <dbReference type="Proteomes" id="UP000663870"/>
    </source>
</evidence>
<gene>
    <name evidence="2" type="ORF">JXQ802_LOCUS12156</name>
</gene>